<feature type="compositionally biased region" description="Polar residues" evidence="1">
    <location>
        <begin position="134"/>
        <end position="144"/>
    </location>
</feature>
<dbReference type="Proteomes" id="UP000192247">
    <property type="component" value="Unassembled WGS sequence"/>
</dbReference>
<feature type="region of interest" description="Disordered" evidence="1">
    <location>
        <begin position="1"/>
        <end position="27"/>
    </location>
</feature>
<evidence type="ECO:0000313" key="2">
    <source>
        <dbReference type="EMBL" id="OQR74935.1"/>
    </source>
</evidence>
<evidence type="ECO:0000313" key="3">
    <source>
        <dbReference type="Proteomes" id="UP000192247"/>
    </source>
</evidence>
<accession>A0A1V9XN51</accession>
<proteinExistence type="predicted"/>
<protein>
    <submittedName>
        <fullName evidence="2">Uncharacterized protein</fullName>
    </submittedName>
</protein>
<dbReference type="AlphaFoldDB" id="A0A1V9XN51"/>
<evidence type="ECO:0000256" key="1">
    <source>
        <dbReference type="SAM" id="MobiDB-lite"/>
    </source>
</evidence>
<dbReference type="OrthoDB" id="10462156at2759"/>
<gene>
    <name evidence="2" type="ORF">BIW11_00869</name>
</gene>
<organism evidence="2 3">
    <name type="scientific">Tropilaelaps mercedesae</name>
    <dbReference type="NCBI Taxonomy" id="418985"/>
    <lineage>
        <taxon>Eukaryota</taxon>
        <taxon>Metazoa</taxon>
        <taxon>Ecdysozoa</taxon>
        <taxon>Arthropoda</taxon>
        <taxon>Chelicerata</taxon>
        <taxon>Arachnida</taxon>
        <taxon>Acari</taxon>
        <taxon>Parasitiformes</taxon>
        <taxon>Mesostigmata</taxon>
        <taxon>Gamasina</taxon>
        <taxon>Dermanyssoidea</taxon>
        <taxon>Laelapidae</taxon>
        <taxon>Tropilaelaps</taxon>
    </lineage>
</organism>
<dbReference type="EMBL" id="MNPL01007133">
    <property type="protein sequence ID" value="OQR74935.1"/>
    <property type="molecule type" value="Genomic_DNA"/>
</dbReference>
<feature type="region of interest" description="Disordered" evidence="1">
    <location>
        <begin position="60"/>
        <end position="232"/>
    </location>
</feature>
<keyword evidence="3" id="KW-1185">Reference proteome</keyword>
<reference evidence="2 3" key="1">
    <citation type="journal article" date="2017" name="Gigascience">
        <title>Draft genome of the honey bee ectoparasitic mite, Tropilaelaps mercedesae, is shaped by the parasitic life history.</title>
        <authorList>
            <person name="Dong X."/>
            <person name="Armstrong S.D."/>
            <person name="Xia D."/>
            <person name="Makepeace B.L."/>
            <person name="Darby A.C."/>
            <person name="Kadowaki T."/>
        </authorList>
    </citation>
    <scope>NUCLEOTIDE SEQUENCE [LARGE SCALE GENOMIC DNA]</scope>
    <source>
        <strain evidence="2">Wuxi-XJTLU</strain>
    </source>
</reference>
<feature type="compositionally biased region" description="Polar residues" evidence="1">
    <location>
        <begin position="157"/>
        <end position="167"/>
    </location>
</feature>
<name>A0A1V9XN51_9ACAR</name>
<feature type="compositionally biased region" description="Low complexity" evidence="1">
    <location>
        <begin position="88"/>
        <end position="112"/>
    </location>
</feature>
<comment type="caution">
    <text evidence="2">The sequence shown here is derived from an EMBL/GenBank/DDBJ whole genome shotgun (WGS) entry which is preliminary data.</text>
</comment>
<dbReference type="InParanoid" id="A0A1V9XN51"/>
<sequence length="332" mass="35505">MGDRIKTTRGRKRAFGKGLPPPSAADLFDSLIQGQDKATHNETKLKKIKRVPSKASFIIATKSATDQESEPEISSEPVGGEADAFVWQQSQSSQASSGGDNSNSPPAGSDDSAGSDDDGPVFMSFGATLDKDSTASPEHSPQKPQRSRRLKVDAASTKLNQGISTNEAADATDDGEDRENSNGSADDSSSKDDAAGLAGEGSTAEEGDTAAGLNKQKSRRSSDAGGVGSLGVSKDVEDSIRKEIENMLANNRFRGSGRGTGGDQETVEANGDVPVSLEEDVILVEAGRKKHCRFLIRRQEDQTPPSSRNYRCFKCPFNTTRMNNMIRHYRRC</sequence>